<dbReference type="AlphaFoldDB" id="A0A0H5DRU3"/>
<dbReference type="GO" id="GO:0006281">
    <property type="term" value="P:DNA repair"/>
    <property type="evidence" value="ECO:0007669"/>
    <property type="project" value="UniProtKB-KW"/>
</dbReference>
<keyword evidence="6" id="KW-0067">ATP-binding</keyword>
<evidence type="ECO:0000256" key="9">
    <source>
        <dbReference type="PIRNR" id="PIRNR003128"/>
    </source>
</evidence>
<accession>A0A0H5DRU3</accession>
<evidence type="ECO:0000256" key="6">
    <source>
        <dbReference type="ARBA" id="ARBA00022840"/>
    </source>
</evidence>
<comment type="similarity">
    <text evidence="2 9">Belongs to the RecN family.</text>
</comment>
<evidence type="ECO:0000256" key="8">
    <source>
        <dbReference type="ARBA" id="ARBA00033408"/>
    </source>
</evidence>
<dbReference type="Pfam" id="PF02463">
    <property type="entry name" value="SMC_N"/>
    <property type="match status" value="1"/>
</dbReference>
<dbReference type="InterPro" id="IPR003395">
    <property type="entry name" value="RecF/RecN/SMC_N"/>
</dbReference>
<evidence type="ECO:0000256" key="2">
    <source>
        <dbReference type="ARBA" id="ARBA00009441"/>
    </source>
</evidence>
<dbReference type="PANTHER" id="PTHR11059:SF0">
    <property type="entry name" value="DNA REPAIR PROTEIN RECN"/>
    <property type="match status" value="1"/>
</dbReference>
<dbReference type="InterPro" id="IPR027417">
    <property type="entry name" value="P-loop_NTPase"/>
</dbReference>
<evidence type="ECO:0000256" key="3">
    <source>
        <dbReference type="ARBA" id="ARBA00021315"/>
    </source>
</evidence>
<dbReference type="SUPFAM" id="SSF52540">
    <property type="entry name" value="P-loop containing nucleoside triphosphate hydrolases"/>
    <property type="match status" value="1"/>
</dbReference>
<dbReference type="GO" id="GO:0006310">
    <property type="term" value="P:DNA recombination"/>
    <property type="evidence" value="ECO:0007669"/>
    <property type="project" value="InterPro"/>
</dbReference>
<dbReference type="NCBIfam" id="TIGR00634">
    <property type="entry name" value="recN"/>
    <property type="match status" value="1"/>
</dbReference>
<name>A0A0H5DRU3_9BACT</name>
<dbReference type="InterPro" id="IPR004604">
    <property type="entry name" value="DNA_recomb/repair_RecN"/>
</dbReference>
<dbReference type="GO" id="GO:0009432">
    <property type="term" value="P:SOS response"/>
    <property type="evidence" value="ECO:0007669"/>
    <property type="project" value="TreeGrafter"/>
</dbReference>
<dbReference type="RefSeq" id="WP_098039303.1">
    <property type="nucleotide sequence ID" value="NZ_CWGJ01000028.1"/>
</dbReference>
<dbReference type="PIRSF" id="PIRSF003128">
    <property type="entry name" value="RecN"/>
    <property type="match status" value="1"/>
</dbReference>
<keyword evidence="12" id="KW-1185">Reference proteome</keyword>
<evidence type="ECO:0000256" key="5">
    <source>
        <dbReference type="ARBA" id="ARBA00022763"/>
    </source>
</evidence>
<reference evidence="12" key="1">
    <citation type="submission" date="2015-06" db="EMBL/GenBank/DDBJ databases">
        <authorList>
            <person name="Bertelli C."/>
        </authorList>
    </citation>
    <scope>NUCLEOTIDE SEQUENCE [LARGE SCALE GENOMIC DNA]</scope>
    <source>
        <strain evidence="12">CRIB-30</strain>
    </source>
</reference>
<dbReference type="CDD" id="cd03241">
    <property type="entry name" value="ABC_RecN"/>
    <property type="match status" value="2"/>
</dbReference>
<evidence type="ECO:0000256" key="1">
    <source>
        <dbReference type="ARBA" id="ARBA00003618"/>
    </source>
</evidence>
<keyword evidence="7 9" id="KW-0234">DNA repair</keyword>
<dbReference type="Proteomes" id="UP000220251">
    <property type="component" value="Unassembled WGS sequence"/>
</dbReference>
<proteinExistence type="inferred from homology"/>
<evidence type="ECO:0000259" key="10">
    <source>
        <dbReference type="Pfam" id="PF02463"/>
    </source>
</evidence>
<dbReference type="Gene3D" id="3.40.50.300">
    <property type="entry name" value="P-loop containing nucleotide triphosphate hydrolases"/>
    <property type="match status" value="2"/>
</dbReference>
<dbReference type="OrthoDB" id="9806954at2"/>
<protein>
    <recommendedName>
        <fullName evidence="3 9">DNA repair protein RecN</fullName>
    </recommendedName>
    <alternativeName>
        <fullName evidence="8 9">Recombination protein N</fullName>
    </alternativeName>
</protein>
<keyword evidence="5 9" id="KW-0227">DNA damage</keyword>
<dbReference type="GO" id="GO:0043590">
    <property type="term" value="C:bacterial nucleoid"/>
    <property type="evidence" value="ECO:0007669"/>
    <property type="project" value="TreeGrafter"/>
</dbReference>
<evidence type="ECO:0000313" key="11">
    <source>
        <dbReference type="EMBL" id="CRX39436.1"/>
    </source>
</evidence>
<sequence length="535" mass="59498">MLLSLTIRDFVLIDKAEIAFTKGLNILTGETGSGKSAIMEALSLILGAKADAALVRKGQEKASIEALFELSPLDGAAALLNSMGIDSDDSVLHIKREISKEGKSRIWINREVATLASLKSLSPLLMEFVGQRAAKELFDVGNHLIILDSIGDLTPLRVTFQESFHALTEKRAELRQFTDSIDLARALFDKKAADLKEIEAVSPLEGEDDALFEEYSTLSNVEELKENLQGILDILINDESGVLSGLNAVRKKTEEYLRIDQKLKDPLEMTKEALANMKEVERTLSLRLSDLEINPERLYFLSERLKAIERLKKLYGPRLEDVLRRWKELKEELSSSFDADERIESLEQEIRSLTAHTDRLAQELSLARQNFAKIFAKKVTAAIRTLNMPSANFSVEMNIKPRSASGDDLIEFYLAPNLGENPVSVSKAASGGELSRVLLAIKLVESSTNTSIVFDEIDANIGGSTSAVIGKQLKELGERKQILLITHFPQLARFACRHLKISKKEEKGRTYTHIEALEADTREGELARMMGSCVL</sequence>
<evidence type="ECO:0000256" key="4">
    <source>
        <dbReference type="ARBA" id="ARBA00022741"/>
    </source>
</evidence>
<dbReference type="GO" id="GO:0005524">
    <property type="term" value="F:ATP binding"/>
    <property type="evidence" value="ECO:0007669"/>
    <property type="project" value="UniProtKB-KW"/>
</dbReference>
<gene>
    <name evidence="11" type="primary">recN</name>
    <name evidence="11" type="ORF">ELAC_2115</name>
</gene>
<evidence type="ECO:0000313" key="12">
    <source>
        <dbReference type="Proteomes" id="UP000220251"/>
    </source>
</evidence>
<organism evidence="11 12">
    <name type="scientific">Estrella lausannensis</name>
    <dbReference type="NCBI Taxonomy" id="483423"/>
    <lineage>
        <taxon>Bacteria</taxon>
        <taxon>Pseudomonadati</taxon>
        <taxon>Chlamydiota</taxon>
        <taxon>Chlamydiia</taxon>
        <taxon>Parachlamydiales</taxon>
        <taxon>Candidatus Criblamydiaceae</taxon>
        <taxon>Estrella</taxon>
    </lineage>
</organism>
<evidence type="ECO:0000256" key="7">
    <source>
        <dbReference type="ARBA" id="ARBA00023204"/>
    </source>
</evidence>
<comment type="function">
    <text evidence="1 9">May be involved in recombinational repair of damaged DNA.</text>
</comment>
<dbReference type="EMBL" id="CWGJ01000028">
    <property type="protein sequence ID" value="CRX39436.1"/>
    <property type="molecule type" value="Genomic_DNA"/>
</dbReference>
<dbReference type="PANTHER" id="PTHR11059">
    <property type="entry name" value="DNA REPAIR PROTEIN RECN"/>
    <property type="match status" value="1"/>
</dbReference>
<feature type="domain" description="RecF/RecN/SMC N-terminal" evidence="10">
    <location>
        <begin position="3"/>
        <end position="506"/>
    </location>
</feature>
<keyword evidence="4" id="KW-0547">Nucleotide-binding</keyword>